<evidence type="ECO:0000313" key="20">
    <source>
        <dbReference type="RefSeq" id="XP_035661133.1"/>
    </source>
</evidence>
<keyword evidence="4" id="KW-0963">Cytoplasm</keyword>
<reference evidence="19 20" key="2">
    <citation type="submission" date="2025-04" db="UniProtKB">
        <authorList>
            <consortium name="RefSeq"/>
        </authorList>
    </citation>
    <scope>IDENTIFICATION</scope>
    <source>
        <strain evidence="19 20">S238N-H82</strain>
        <tissue evidence="19 20">Testes</tissue>
    </source>
</reference>
<feature type="compositionally biased region" description="Acidic residues" evidence="16">
    <location>
        <begin position="935"/>
        <end position="944"/>
    </location>
</feature>
<evidence type="ECO:0000313" key="21">
    <source>
        <dbReference type="RefSeq" id="XP_035661134.1"/>
    </source>
</evidence>
<feature type="binding site" evidence="14">
    <location>
        <position position="180"/>
    </location>
    <ligand>
        <name>ATP</name>
        <dbReference type="ChEBI" id="CHEBI:30616"/>
    </ligand>
</feature>
<evidence type="ECO:0000256" key="5">
    <source>
        <dbReference type="ARBA" id="ARBA00022527"/>
    </source>
</evidence>
<protein>
    <recommendedName>
        <fullName evidence="3 12">Mitogen-activated protein kinase kinase kinase</fullName>
        <ecNumber evidence="3 12">2.7.11.25</ecNumber>
    </recommendedName>
</protein>
<evidence type="ECO:0000256" key="16">
    <source>
        <dbReference type="SAM" id="MobiDB-lite"/>
    </source>
</evidence>
<feature type="coiled-coil region" evidence="15">
    <location>
        <begin position="447"/>
        <end position="498"/>
    </location>
</feature>
<feature type="region of interest" description="Disordered" evidence="16">
    <location>
        <begin position="563"/>
        <end position="612"/>
    </location>
</feature>
<dbReference type="GO" id="GO:0004674">
    <property type="term" value="F:protein serine/threonine kinase activity"/>
    <property type="evidence" value="ECO:0000318"/>
    <property type="project" value="GO_Central"/>
</dbReference>
<keyword evidence="6 12" id="KW-0808">Transferase</keyword>
<evidence type="ECO:0000256" key="2">
    <source>
        <dbReference type="ARBA" id="ARBA00006529"/>
    </source>
</evidence>
<evidence type="ECO:0000256" key="1">
    <source>
        <dbReference type="ARBA" id="ARBA00004496"/>
    </source>
</evidence>
<evidence type="ECO:0000256" key="10">
    <source>
        <dbReference type="ARBA" id="ARBA00047559"/>
    </source>
</evidence>
<dbReference type="GO" id="GO:0007165">
    <property type="term" value="P:signal transduction"/>
    <property type="evidence" value="ECO:0000318"/>
    <property type="project" value="GO_Central"/>
</dbReference>
<dbReference type="OMA" id="YNHNDQS"/>
<dbReference type="Proteomes" id="UP000001554">
    <property type="component" value="Chromosome 18"/>
</dbReference>
<dbReference type="PANTHER" id="PTHR44329">
    <property type="entry name" value="SERINE/THREONINE-PROTEIN KINASE TNNI3K-RELATED"/>
    <property type="match status" value="1"/>
</dbReference>
<dbReference type="InterPro" id="IPR000719">
    <property type="entry name" value="Prot_kinase_dom"/>
</dbReference>
<evidence type="ECO:0000313" key="18">
    <source>
        <dbReference type="Proteomes" id="UP000001554"/>
    </source>
</evidence>
<keyword evidence="9 12" id="KW-0067">ATP-binding</keyword>
<feature type="domain" description="Protein kinase" evidence="17">
    <location>
        <begin position="153"/>
        <end position="394"/>
    </location>
</feature>
<evidence type="ECO:0000256" key="3">
    <source>
        <dbReference type="ARBA" id="ARBA00012406"/>
    </source>
</evidence>
<comment type="catalytic activity">
    <reaction evidence="11">
        <text>L-seryl-[protein] + ATP = O-phospho-L-seryl-[protein] + ADP + H(+)</text>
        <dbReference type="Rhea" id="RHEA:17989"/>
        <dbReference type="Rhea" id="RHEA-COMP:9863"/>
        <dbReference type="Rhea" id="RHEA-COMP:11604"/>
        <dbReference type="ChEBI" id="CHEBI:15378"/>
        <dbReference type="ChEBI" id="CHEBI:29999"/>
        <dbReference type="ChEBI" id="CHEBI:30616"/>
        <dbReference type="ChEBI" id="CHEBI:83421"/>
        <dbReference type="ChEBI" id="CHEBI:456216"/>
        <dbReference type="EC" id="2.7.11.25"/>
    </reaction>
</comment>
<feature type="compositionally biased region" description="Polar residues" evidence="16">
    <location>
        <begin position="946"/>
        <end position="960"/>
    </location>
</feature>
<organism evidence="18 19">
    <name type="scientific">Branchiostoma floridae</name>
    <name type="common">Florida lancelet</name>
    <name type="synonym">Amphioxus</name>
    <dbReference type="NCBI Taxonomy" id="7739"/>
    <lineage>
        <taxon>Eukaryota</taxon>
        <taxon>Metazoa</taxon>
        <taxon>Chordata</taxon>
        <taxon>Cephalochordata</taxon>
        <taxon>Leptocardii</taxon>
        <taxon>Amphioxiformes</taxon>
        <taxon>Branchiostomatidae</taxon>
        <taxon>Branchiostoma</taxon>
    </lineage>
</organism>
<feature type="active site" description="Proton acceptor" evidence="13">
    <location>
        <position position="264"/>
    </location>
</feature>
<dbReference type="Gene3D" id="1.10.510.10">
    <property type="entry name" value="Transferase(Phosphotransferase) domain 1"/>
    <property type="match status" value="1"/>
</dbReference>
<feature type="compositionally biased region" description="Basic and acidic residues" evidence="16">
    <location>
        <begin position="654"/>
        <end position="675"/>
    </location>
</feature>
<comment type="similarity">
    <text evidence="2 12">Belongs to the protein kinase superfamily. STE Ser/Thr protein kinase family. MAP kinase kinase kinase subfamily.</text>
</comment>
<keyword evidence="5 12" id="KW-0723">Serine/threonine-protein kinase</keyword>
<proteinExistence type="inferred from homology"/>
<dbReference type="PRINTS" id="PR00109">
    <property type="entry name" value="TYRKINASE"/>
</dbReference>
<comment type="subcellular location">
    <subcellularLocation>
        <location evidence="1">Cytoplasm</location>
    </subcellularLocation>
</comment>
<dbReference type="OrthoDB" id="339325at2759"/>
<dbReference type="AlphaFoldDB" id="A0A9J7KJ60"/>
<dbReference type="FunFam" id="1.10.510.10:FF:000087">
    <property type="entry name" value="Mitogen-activated protein kinase kinase kinase 12"/>
    <property type="match status" value="1"/>
</dbReference>
<reference evidence="18" key="1">
    <citation type="journal article" date="2020" name="Nat. Ecol. Evol.">
        <title>Deeply conserved synteny resolves early events in vertebrate evolution.</title>
        <authorList>
            <person name="Simakov O."/>
            <person name="Marletaz F."/>
            <person name="Yue J.X."/>
            <person name="O'Connell B."/>
            <person name="Jenkins J."/>
            <person name="Brandt A."/>
            <person name="Calef R."/>
            <person name="Tung C.H."/>
            <person name="Huang T.K."/>
            <person name="Schmutz J."/>
            <person name="Satoh N."/>
            <person name="Yu J.K."/>
            <person name="Putnam N.H."/>
            <person name="Green R.E."/>
            <person name="Rokhsar D.S."/>
        </authorList>
    </citation>
    <scope>NUCLEOTIDE SEQUENCE [LARGE SCALE GENOMIC DNA]</scope>
    <source>
        <strain evidence="18">S238N-H82</strain>
    </source>
</reference>
<comment type="catalytic activity">
    <reaction evidence="10">
        <text>L-threonyl-[protein] + ATP = O-phospho-L-threonyl-[protein] + ADP + H(+)</text>
        <dbReference type="Rhea" id="RHEA:46608"/>
        <dbReference type="Rhea" id="RHEA-COMP:11060"/>
        <dbReference type="Rhea" id="RHEA-COMP:11605"/>
        <dbReference type="ChEBI" id="CHEBI:15378"/>
        <dbReference type="ChEBI" id="CHEBI:30013"/>
        <dbReference type="ChEBI" id="CHEBI:30616"/>
        <dbReference type="ChEBI" id="CHEBI:61977"/>
        <dbReference type="ChEBI" id="CHEBI:456216"/>
        <dbReference type="EC" id="2.7.11.25"/>
    </reaction>
</comment>
<dbReference type="InterPro" id="IPR001245">
    <property type="entry name" value="Ser-Thr/Tyr_kinase_cat_dom"/>
</dbReference>
<feature type="compositionally biased region" description="Polar residues" evidence="16">
    <location>
        <begin position="79"/>
        <end position="100"/>
    </location>
</feature>
<dbReference type="PROSITE" id="PS50011">
    <property type="entry name" value="PROTEIN_KINASE_DOM"/>
    <property type="match status" value="1"/>
</dbReference>
<dbReference type="RefSeq" id="XP_035661133.1">
    <property type="nucleotide sequence ID" value="XM_035805240.1"/>
</dbReference>
<evidence type="ECO:0000256" key="4">
    <source>
        <dbReference type="ARBA" id="ARBA00022490"/>
    </source>
</evidence>
<dbReference type="InterPro" id="IPR051681">
    <property type="entry name" value="Ser/Thr_Kinases-Pseudokinases"/>
</dbReference>
<dbReference type="GO" id="GO:0005524">
    <property type="term" value="F:ATP binding"/>
    <property type="evidence" value="ECO:0007669"/>
    <property type="project" value="UniProtKB-KW"/>
</dbReference>
<evidence type="ECO:0000256" key="11">
    <source>
        <dbReference type="ARBA" id="ARBA00048329"/>
    </source>
</evidence>
<evidence type="ECO:0000256" key="14">
    <source>
        <dbReference type="PIRSR" id="PIRSR038165-51"/>
    </source>
</evidence>
<dbReference type="Gene3D" id="3.30.200.20">
    <property type="entry name" value="Phosphorylase Kinase, domain 1"/>
    <property type="match status" value="1"/>
</dbReference>
<keyword evidence="18" id="KW-1185">Reference proteome</keyword>
<evidence type="ECO:0000256" key="6">
    <source>
        <dbReference type="ARBA" id="ARBA00022679"/>
    </source>
</evidence>
<evidence type="ECO:0000256" key="8">
    <source>
        <dbReference type="ARBA" id="ARBA00022777"/>
    </source>
</evidence>
<dbReference type="RefSeq" id="XP_035661134.1">
    <property type="nucleotide sequence ID" value="XM_035805241.1"/>
</dbReference>
<accession>A0A9J7KJ60</accession>
<dbReference type="GO" id="GO:0005737">
    <property type="term" value="C:cytoplasm"/>
    <property type="evidence" value="ECO:0000318"/>
    <property type="project" value="GO_Central"/>
</dbReference>
<dbReference type="KEGG" id="bfo:118405660"/>
<feature type="region of interest" description="Disordered" evidence="16">
    <location>
        <begin position="758"/>
        <end position="889"/>
    </location>
</feature>
<evidence type="ECO:0000256" key="15">
    <source>
        <dbReference type="SAM" id="Coils"/>
    </source>
</evidence>
<feature type="compositionally biased region" description="Basic and acidic residues" evidence="16">
    <location>
        <begin position="807"/>
        <end position="816"/>
    </location>
</feature>
<feature type="region of interest" description="Disordered" evidence="16">
    <location>
        <begin position="640"/>
        <end position="741"/>
    </location>
</feature>
<dbReference type="Pfam" id="PF07714">
    <property type="entry name" value="PK_Tyr_Ser-Thr"/>
    <property type="match status" value="1"/>
</dbReference>
<evidence type="ECO:0000256" key="13">
    <source>
        <dbReference type="PIRSR" id="PIRSR038165-50"/>
    </source>
</evidence>
<feature type="compositionally biased region" description="Polar residues" evidence="16">
    <location>
        <begin position="877"/>
        <end position="888"/>
    </location>
</feature>
<keyword evidence="7 12" id="KW-0547">Nucleotide-binding</keyword>
<dbReference type="SMART" id="SM00220">
    <property type="entry name" value="S_TKc"/>
    <property type="match status" value="1"/>
</dbReference>
<dbReference type="CDD" id="cd14059">
    <property type="entry name" value="STKc_MAP3K12_13"/>
    <property type="match status" value="1"/>
</dbReference>
<feature type="compositionally biased region" description="Polar residues" evidence="16">
    <location>
        <begin position="688"/>
        <end position="701"/>
    </location>
</feature>
<keyword evidence="8 12" id="KW-0418">Kinase</keyword>
<dbReference type="InterPro" id="IPR017419">
    <property type="entry name" value="MAP3K12_MAP3K13"/>
</dbReference>
<dbReference type="GeneID" id="118405660"/>
<dbReference type="PANTHER" id="PTHR44329:SF304">
    <property type="entry name" value="MITOGEN-ACTIVATED PROTEIN KINASE KINASE KINASE 13-LIKE ISOFORM X1"/>
    <property type="match status" value="1"/>
</dbReference>
<gene>
    <name evidence="19 20 21" type="primary">LOC118405660</name>
</gene>
<evidence type="ECO:0000259" key="17">
    <source>
        <dbReference type="PROSITE" id="PS50011"/>
    </source>
</evidence>
<dbReference type="InterPro" id="IPR011009">
    <property type="entry name" value="Kinase-like_dom_sf"/>
</dbReference>
<evidence type="ECO:0000256" key="12">
    <source>
        <dbReference type="PIRNR" id="PIRNR038165"/>
    </source>
</evidence>
<feature type="compositionally biased region" description="Low complexity" evidence="16">
    <location>
        <begin position="567"/>
        <end position="577"/>
    </location>
</feature>
<evidence type="ECO:0000256" key="9">
    <source>
        <dbReference type="ARBA" id="ARBA00022840"/>
    </source>
</evidence>
<feature type="compositionally biased region" description="Acidic residues" evidence="16">
    <location>
        <begin position="819"/>
        <end position="832"/>
    </location>
</feature>
<dbReference type="EC" id="2.7.11.25" evidence="3 12"/>
<evidence type="ECO:0000313" key="19">
    <source>
        <dbReference type="RefSeq" id="XP_035661132.1"/>
    </source>
</evidence>
<evidence type="ECO:0000256" key="7">
    <source>
        <dbReference type="ARBA" id="ARBA00022741"/>
    </source>
</evidence>
<dbReference type="RefSeq" id="XP_035661132.1">
    <property type="nucleotide sequence ID" value="XM_035805239.1"/>
</dbReference>
<dbReference type="GO" id="GO:0004709">
    <property type="term" value="F:MAP kinase kinase kinase activity"/>
    <property type="evidence" value="ECO:0007669"/>
    <property type="project" value="UniProtKB-EC"/>
</dbReference>
<dbReference type="InterPro" id="IPR008271">
    <property type="entry name" value="Ser/Thr_kinase_AS"/>
</dbReference>
<keyword evidence="15" id="KW-0175">Coiled coil</keyword>
<feature type="region of interest" description="Disordered" evidence="16">
    <location>
        <begin position="934"/>
        <end position="960"/>
    </location>
</feature>
<feature type="compositionally biased region" description="Basic residues" evidence="16">
    <location>
        <begin position="578"/>
        <end position="593"/>
    </location>
</feature>
<feature type="binding site" evidence="14">
    <location>
        <begin position="159"/>
        <end position="167"/>
    </location>
    <ligand>
        <name>ATP</name>
        <dbReference type="ChEBI" id="CHEBI:30616"/>
    </ligand>
</feature>
<feature type="region of interest" description="Disordered" evidence="16">
    <location>
        <begin position="71"/>
        <end position="100"/>
    </location>
</feature>
<name>A0A9J7KJ60_BRAFL</name>
<sequence length="960" mass="107811">MHTEPVMAATAVADRPDHAILHKDSPIDSRNVPSHMNILTSNDVNERCKSPGVLSTSTDTENFANSKLCIEDSDETDPNRSPTPCTSQCAPGEKSSSSDNAQNVQLQYTGANRSGSWFDGLLGCLRPVWTIIGKATTNELKNGDDWEIPFENICNLQWLGSGAQGAVFLGTLNGEKVAVKKVREETETEIRHLRKLNHPNIIKFKGVCTQAPCYCIIMEYCPQGQLYENIRRGLEIPPMRMVEWAKQIASGMYYLHQHKIIHRDLKSPNVLLGVNDSLKISDFGTSKLWSDRSTQMSFAGTVAWMAPEVIRNEPVSEKVDIWSFGVVLWELLTGESPYKDVDSSAIIWGVGSNSLHLPVPTTCPEGFKLLLKQCWSGKPRNRPSFKHILMHLDIAGCEIIGQNRDTYFKTQESWREEISIHFEKIRSEGNQIHKLDEELVSRRREELRHAMDIREHYEKKLERANNLYMELSTCMLQLENRERELMRLERRRKRRGRNGKEKLLDMKLKKEKISIKPMIKAQHQAVERLMKNKGAKYKTSLHLLQRVDSPSSEPRHYGDAEHYVHFSPRSSPSSPRHSPSKLRGQRRMHRRSTISHGGSAPGSPLASNKMSPVKERKLHNILKSDTTLQNDANETRLARTALRHSAPGRAMRQYARDPDTRRNNERTDGGRDSCRKSPSRTHAEFTQVLYNINTKGSTSESDNGRGDSRRNSGNFGDDGGSSEQEEKHELGAEGGEEPCIPNNVLPSPGHCVTCKCHMSHSSPHVDGIPSRSGTPTGNVEGQGEEDHGVEGANPQETEEEQELPDLQSRDEEKQNAEESSSEEEEGEVDSEIDFPRAQSRPIRCPNSRQSYSTVSSEGGMSEEENMSDRSLGPTPDLLSTTSSFNNTGEFHDVSHALADMAHSLSDGLSDKEMNVRRVRSQVREHVYENPLAMLDSDESSDDCSDATTGTVNFKNSTASW</sequence>
<dbReference type="SUPFAM" id="SSF56112">
    <property type="entry name" value="Protein kinase-like (PK-like)"/>
    <property type="match status" value="1"/>
</dbReference>
<dbReference type="PROSITE" id="PS00108">
    <property type="entry name" value="PROTEIN_KINASE_ST"/>
    <property type="match status" value="1"/>
</dbReference>
<dbReference type="PIRSF" id="PIRSF038165">
    <property type="entry name" value="MAPKKK12_MAPKKK13"/>
    <property type="match status" value="1"/>
</dbReference>